<dbReference type="Pfam" id="PF17678">
    <property type="entry name" value="Glyco_hydro_92N"/>
    <property type="match status" value="1"/>
</dbReference>
<gene>
    <name evidence="7" type="ORF">FHS60_000913</name>
</gene>
<reference evidence="7 8" key="1">
    <citation type="submission" date="2020-08" db="EMBL/GenBank/DDBJ databases">
        <title>Genomic Encyclopedia of Type Strains, Phase IV (KMG-IV): sequencing the most valuable type-strain genomes for metagenomic binning, comparative biology and taxonomic classification.</title>
        <authorList>
            <person name="Goeker M."/>
        </authorList>
    </citation>
    <scope>NUCLEOTIDE SEQUENCE [LARGE SCALE GENOMIC DNA]</scope>
    <source>
        <strain evidence="7 8">DSM 22548</strain>
    </source>
</reference>
<evidence type="ECO:0000313" key="8">
    <source>
        <dbReference type="Proteomes" id="UP000541425"/>
    </source>
</evidence>
<dbReference type="SUPFAM" id="SSF48208">
    <property type="entry name" value="Six-hairpin glycosidases"/>
    <property type="match status" value="1"/>
</dbReference>
<dbReference type="GO" id="GO:0006516">
    <property type="term" value="P:glycoprotein catabolic process"/>
    <property type="evidence" value="ECO:0007669"/>
    <property type="project" value="TreeGrafter"/>
</dbReference>
<dbReference type="Proteomes" id="UP000541425">
    <property type="component" value="Unassembled WGS sequence"/>
</dbReference>
<dbReference type="InterPro" id="IPR008928">
    <property type="entry name" value="6-hairpin_glycosidase_sf"/>
</dbReference>
<dbReference type="Gene3D" id="3.30.2080.10">
    <property type="entry name" value="GH92 mannosidase domain"/>
    <property type="match status" value="1"/>
</dbReference>
<dbReference type="GO" id="GO:0005829">
    <property type="term" value="C:cytosol"/>
    <property type="evidence" value="ECO:0007669"/>
    <property type="project" value="TreeGrafter"/>
</dbReference>
<dbReference type="GO" id="GO:0000224">
    <property type="term" value="F:peptide-N4-(N-acetyl-beta-glucosaminyl)asparagine amidase activity"/>
    <property type="evidence" value="ECO:0007669"/>
    <property type="project" value="TreeGrafter"/>
</dbReference>
<dbReference type="RefSeq" id="WP_183695473.1">
    <property type="nucleotide sequence ID" value="NZ_JACICA010000003.1"/>
</dbReference>
<feature type="chain" id="PRO_5031131189" evidence="4">
    <location>
        <begin position="20"/>
        <end position="782"/>
    </location>
</feature>
<dbReference type="Pfam" id="PF07971">
    <property type="entry name" value="Glyco_hydro_92"/>
    <property type="match status" value="1"/>
</dbReference>
<comment type="subunit">
    <text evidence="2">Monomer.</text>
</comment>
<dbReference type="InterPro" id="IPR005887">
    <property type="entry name" value="GH92_a_mannosidase_put"/>
</dbReference>
<dbReference type="Gene3D" id="2.70.98.10">
    <property type="match status" value="1"/>
</dbReference>
<dbReference type="Gene3D" id="1.20.1050.60">
    <property type="entry name" value="alpha-1,2-mannosidase"/>
    <property type="match status" value="1"/>
</dbReference>
<dbReference type="FunFam" id="3.30.2080.10:FF:000001">
    <property type="entry name" value="Alpha-1,2-mannosidase subfamily"/>
    <property type="match status" value="1"/>
</dbReference>
<name>A0A7W5XXR0_9BACT</name>
<dbReference type="InterPro" id="IPR041371">
    <property type="entry name" value="GH92_N"/>
</dbReference>
<dbReference type="AlphaFoldDB" id="A0A7W5XXR0"/>
<feature type="domain" description="Glycosyl hydrolase family 92 N-terminal" evidence="6">
    <location>
        <begin position="27"/>
        <end position="262"/>
    </location>
</feature>
<proteinExistence type="predicted"/>
<dbReference type="EMBL" id="JACICA010000003">
    <property type="protein sequence ID" value="MBB3702455.1"/>
    <property type="molecule type" value="Genomic_DNA"/>
</dbReference>
<keyword evidence="4" id="KW-0732">Signal</keyword>
<comment type="caution">
    <text evidence="7">The sequence shown here is derived from an EMBL/GenBank/DDBJ whole genome shotgun (WGS) entry which is preliminary data.</text>
</comment>
<dbReference type="NCBIfam" id="TIGR01180">
    <property type="entry name" value="aman2_put"/>
    <property type="match status" value="1"/>
</dbReference>
<dbReference type="GO" id="GO:0030246">
    <property type="term" value="F:carbohydrate binding"/>
    <property type="evidence" value="ECO:0007669"/>
    <property type="project" value="InterPro"/>
</dbReference>
<protein>
    <submittedName>
        <fullName evidence="7">Putative alpha-1,2-mannosidase</fullName>
    </submittedName>
</protein>
<organism evidence="7 8">
    <name type="scientific">Alloprevotella rava</name>
    <dbReference type="NCBI Taxonomy" id="671218"/>
    <lineage>
        <taxon>Bacteria</taxon>
        <taxon>Pseudomonadati</taxon>
        <taxon>Bacteroidota</taxon>
        <taxon>Bacteroidia</taxon>
        <taxon>Bacteroidales</taxon>
        <taxon>Prevotellaceae</taxon>
        <taxon>Alloprevotella</taxon>
    </lineage>
</organism>
<evidence type="ECO:0000313" key="7">
    <source>
        <dbReference type="EMBL" id="MBB3702455.1"/>
    </source>
</evidence>
<accession>A0A7W5XXR0</accession>
<dbReference type="PANTHER" id="PTHR12143:SF39">
    <property type="entry name" value="SECRETED PROTEIN"/>
    <property type="match status" value="1"/>
</dbReference>
<dbReference type="InterPro" id="IPR012939">
    <property type="entry name" value="Glyco_hydro_92"/>
</dbReference>
<dbReference type="PANTHER" id="PTHR12143">
    <property type="entry name" value="PEPTIDE N-GLYCANASE PNGASE -RELATED"/>
    <property type="match status" value="1"/>
</dbReference>
<evidence type="ECO:0000256" key="3">
    <source>
        <dbReference type="ARBA" id="ARBA00022837"/>
    </source>
</evidence>
<evidence type="ECO:0000256" key="4">
    <source>
        <dbReference type="SAM" id="SignalP"/>
    </source>
</evidence>
<evidence type="ECO:0000256" key="2">
    <source>
        <dbReference type="ARBA" id="ARBA00011245"/>
    </source>
</evidence>
<sequence>MKKIALAFFAAALSGAAMSQTVDLASYVNPFIGTGGHGHTHPAAVVPHGMIQPGPDTRHHGWDACSGYYYEDKTINGFSQTRLSGTGCADLADFLLMPFTGKADLAHVGEKGGKYRCPFASEFSHQEEIATPGYYSVFLQRYGIKTEITSTERTALYRFTYPEGKNAGMILDLDYNNQNQYMLEFDYEQLDDRTMRVFHRSLGWAYNQPIFGVFEFSQPFTYEVVRDTVHDANRDYPCCKLVLHFKEVPTNTQQLFCRVALSYVDSNGALNNLRSEQPGWDFEGTCAAARALWNDELSKIQINDMAGNADSVRQIFYTALYHAQLEPMLFSDVDGRYLGMDLKVRQGLQDDPMYTVFSLWDTHRALHPLISIIDPARNEAYIRSLIRKGDELGIVPKWELAGNETACMIGYHYVSLVADMYTKGYHNFNLQRAYRHALRCAEYDTTGIASVFPRWKMEEIEPSAKYYKNTQAYIPFDKASESVARALEFAYNDWCISQLAEAVGDTANARRYQQFGQAYRQYFDAKTGFMRGKDSQGNWRTPFNPVSSTHRMDDYTEGTAWQWTWFVPQDPEGLASLFGGRKKMLHKLDSLFTMSSQMIGDNVSPDISGMIGQYAHGNEPGHGTIFLYNYMRAPWRTQELCDSILYGLYYAGPNGLSGNEDCGQMSAWYLLNAMGFYQFCPGRPVYTISRPIFGEVSISLPNNRKFTVRTIGNSRQNKYIRRARLNGVVLTTPFFTHQQLMEGGVLEIEMSATPTKWGTDAKPVKLYMPKRPIKPIKPARIR</sequence>
<feature type="signal peptide" evidence="4">
    <location>
        <begin position="1"/>
        <end position="19"/>
    </location>
</feature>
<dbReference type="InterPro" id="IPR050883">
    <property type="entry name" value="PNGase"/>
</dbReference>
<evidence type="ECO:0000256" key="1">
    <source>
        <dbReference type="ARBA" id="ARBA00001913"/>
    </source>
</evidence>
<keyword evidence="3" id="KW-0106">Calcium</keyword>
<dbReference type="GO" id="GO:0005975">
    <property type="term" value="P:carbohydrate metabolic process"/>
    <property type="evidence" value="ECO:0007669"/>
    <property type="project" value="InterPro"/>
</dbReference>
<dbReference type="Gene3D" id="1.20.1610.10">
    <property type="entry name" value="alpha-1,2-mannosidases domains"/>
    <property type="match status" value="1"/>
</dbReference>
<feature type="domain" description="Glycosyl hydrolase family 92" evidence="5">
    <location>
        <begin position="269"/>
        <end position="751"/>
    </location>
</feature>
<comment type="cofactor">
    <cofactor evidence="1">
        <name>Ca(2+)</name>
        <dbReference type="ChEBI" id="CHEBI:29108"/>
    </cofactor>
</comment>
<dbReference type="InterPro" id="IPR014718">
    <property type="entry name" value="GH-type_carb-bd"/>
</dbReference>
<evidence type="ECO:0000259" key="6">
    <source>
        <dbReference type="Pfam" id="PF17678"/>
    </source>
</evidence>
<evidence type="ECO:0000259" key="5">
    <source>
        <dbReference type="Pfam" id="PF07971"/>
    </source>
</evidence>